<accession>A0AA39JSU8</accession>
<reference evidence="2" key="1">
    <citation type="submission" date="2023-06" db="EMBL/GenBank/DDBJ databases">
        <authorList>
            <consortium name="Lawrence Berkeley National Laboratory"/>
            <person name="Ahrendt S."/>
            <person name="Sahu N."/>
            <person name="Indic B."/>
            <person name="Wong-Bajracharya J."/>
            <person name="Merenyi Z."/>
            <person name="Ke H.-M."/>
            <person name="Monk M."/>
            <person name="Kocsube S."/>
            <person name="Drula E."/>
            <person name="Lipzen A."/>
            <person name="Balint B."/>
            <person name="Henrissat B."/>
            <person name="Andreopoulos B."/>
            <person name="Martin F.M."/>
            <person name="Harder C.B."/>
            <person name="Rigling D."/>
            <person name="Ford K.L."/>
            <person name="Foster G.D."/>
            <person name="Pangilinan J."/>
            <person name="Papanicolaou A."/>
            <person name="Barry K."/>
            <person name="LaButti K."/>
            <person name="Viragh M."/>
            <person name="Koriabine M."/>
            <person name="Yan M."/>
            <person name="Riley R."/>
            <person name="Champramary S."/>
            <person name="Plett K.L."/>
            <person name="Tsai I.J."/>
            <person name="Slot J."/>
            <person name="Sipos G."/>
            <person name="Plett J."/>
            <person name="Nagy L.G."/>
            <person name="Grigoriev I.V."/>
        </authorList>
    </citation>
    <scope>NUCLEOTIDE SEQUENCE</scope>
    <source>
        <strain evidence="2">CCBAS 213</strain>
    </source>
</reference>
<keyword evidence="1" id="KW-1133">Transmembrane helix</keyword>
<keyword evidence="1" id="KW-0812">Transmembrane</keyword>
<sequence>MVWGLGLIWTIWVLGNSWPLVKFMKTSVFERQVSALVPGCYLTKASPRIFICFASLLLLETVMVVLTVWKAFRLFRGSTNLLISRFFRDGIMYYICLFALTLANVLVILLAPHDMLDLLDTLLRVSHSILCCRLLLGLRETAATADMSAPRGGMATTLPVSSHVEFRIPFVNDEGETSIP</sequence>
<proteinExistence type="predicted"/>
<organism evidence="2 3">
    <name type="scientific">Armillaria tabescens</name>
    <name type="common">Ringless honey mushroom</name>
    <name type="synonym">Agaricus tabescens</name>
    <dbReference type="NCBI Taxonomy" id="1929756"/>
    <lineage>
        <taxon>Eukaryota</taxon>
        <taxon>Fungi</taxon>
        <taxon>Dikarya</taxon>
        <taxon>Basidiomycota</taxon>
        <taxon>Agaricomycotina</taxon>
        <taxon>Agaricomycetes</taxon>
        <taxon>Agaricomycetidae</taxon>
        <taxon>Agaricales</taxon>
        <taxon>Marasmiineae</taxon>
        <taxon>Physalacriaceae</taxon>
        <taxon>Desarmillaria</taxon>
    </lineage>
</organism>
<evidence type="ECO:0000313" key="3">
    <source>
        <dbReference type="Proteomes" id="UP001175211"/>
    </source>
</evidence>
<feature type="transmembrane region" description="Helical" evidence="1">
    <location>
        <begin position="90"/>
        <end position="111"/>
    </location>
</feature>
<protein>
    <submittedName>
        <fullName evidence="2">Uncharacterized protein</fullName>
    </submittedName>
</protein>
<feature type="transmembrane region" description="Helical" evidence="1">
    <location>
        <begin position="48"/>
        <end position="69"/>
    </location>
</feature>
<evidence type="ECO:0000256" key="1">
    <source>
        <dbReference type="SAM" id="Phobius"/>
    </source>
</evidence>
<dbReference type="EMBL" id="JAUEPS010000042">
    <property type="protein sequence ID" value="KAK0448296.1"/>
    <property type="molecule type" value="Genomic_DNA"/>
</dbReference>
<dbReference type="AlphaFoldDB" id="A0AA39JSU8"/>
<dbReference type="GeneID" id="85357650"/>
<keyword evidence="3" id="KW-1185">Reference proteome</keyword>
<gene>
    <name evidence="2" type="ORF">EV420DRAFT_1567317</name>
</gene>
<comment type="caution">
    <text evidence="2">The sequence shown here is derived from an EMBL/GenBank/DDBJ whole genome shotgun (WGS) entry which is preliminary data.</text>
</comment>
<keyword evidence="1" id="KW-0472">Membrane</keyword>
<dbReference type="Proteomes" id="UP001175211">
    <property type="component" value="Unassembled WGS sequence"/>
</dbReference>
<evidence type="ECO:0000313" key="2">
    <source>
        <dbReference type="EMBL" id="KAK0448296.1"/>
    </source>
</evidence>
<dbReference type="RefSeq" id="XP_060326401.1">
    <property type="nucleotide sequence ID" value="XM_060474102.1"/>
</dbReference>
<name>A0AA39JSU8_ARMTA</name>